<dbReference type="Proteomes" id="UP000298424">
    <property type="component" value="Unassembled WGS sequence"/>
</dbReference>
<feature type="domain" description="Large catalase C-terminal" evidence="1">
    <location>
        <begin position="12"/>
        <end position="100"/>
    </location>
</feature>
<gene>
    <name evidence="2" type="ORF">E3T27_11115</name>
</gene>
<evidence type="ECO:0000313" key="3">
    <source>
        <dbReference type="Proteomes" id="UP000298424"/>
    </source>
</evidence>
<protein>
    <recommendedName>
        <fullName evidence="1">Large catalase C-terminal domain-containing protein</fullName>
    </recommendedName>
</protein>
<proteinExistence type="predicted"/>
<dbReference type="EMBL" id="SOGT01000012">
    <property type="protein sequence ID" value="TFD25301.1"/>
    <property type="molecule type" value="Genomic_DNA"/>
</dbReference>
<comment type="caution">
    <text evidence="2">The sequence shown here is derived from an EMBL/GenBank/DDBJ whole genome shotgun (WGS) entry which is preliminary data.</text>
</comment>
<evidence type="ECO:0000313" key="2">
    <source>
        <dbReference type="EMBL" id="TFD25301.1"/>
    </source>
</evidence>
<dbReference type="Gene3D" id="3.40.50.880">
    <property type="match status" value="1"/>
</dbReference>
<reference evidence="2 3" key="1">
    <citation type="submission" date="2019-03" db="EMBL/GenBank/DDBJ databases">
        <title>Genomics of glacier-inhabiting Cryobacterium strains.</title>
        <authorList>
            <person name="Liu Q."/>
            <person name="Xin Y.-H."/>
        </authorList>
    </citation>
    <scope>NUCLEOTIDE SEQUENCE [LARGE SCALE GENOMIC DNA]</scope>
    <source>
        <strain evidence="2 3">TMT1-1</strain>
    </source>
</reference>
<dbReference type="OrthoDB" id="9929994at2"/>
<dbReference type="RefSeq" id="WP_134572773.1">
    <property type="nucleotide sequence ID" value="NZ_SOGT01000012.1"/>
</dbReference>
<keyword evidence="3" id="KW-1185">Reference proteome</keyword>
<dbReference type="InterPro" id="IPR041399">
    <property type="entry name" value="Catalase_large_C"/>
</dbReference>
<accession>A0A4R8ZFM7</accession>
<organism evidence="2 3">
    <name type="scientific">Cryobacterium lyxosi</name>
    <dbReference type="NCBI Taxonomy" id="1259228"/>
    <lineage>
        <taxon>Bacteria</taxon>
        <taxon>Bacillati</taxon>
        <taxon>Actinomycetota</taxon>
        <taxon>Actinomycetes</taxon>
        <taxon>Micrococcales</taxon>
        <taxon>Microbacteriaceae</taxon>
        <taxon>Cryobacterium</taxon>
    </lineage>
</organism>
<dbReference type="Pfam" id="PF18011">
    <property type="entry name" value="Catalase_C"/>
    <property type="match status" value="1"/>
</dbReference>
<dbReference type="AlphaFoldDB" id="A0A4R8ZFM7"/>
<sequence length="106" mass="11101">MPAGRHQLGRIPVQRAFTTATSAELDAVLVLTASSDPWVVKLLEEACRHGKAIAIADTARDQFNSVSFSADTAGVVFGDAAASTDGILGLLPAHRVWERLGCVQAG</sequence>
<dbReference type="InterPro" id="IPR029062">
    <property type="entry name" value="Class_I_gatase-like"/>
</dbReference>
<name>A0A4R8ZFM7_9MICO</name>
<evidence type="ECO:0000259" key="1">
    <source>
        <dbReference type="Pfam" id="PF18011"/>
    </source>
</evidence>